<dbReference type="PROSITE" id="PS50893">
    <property type="entry name" value="ABC_TRANSPORTER_2"/>
    <property type="match status" value="2"/>
</dbReference>
<gene>
    <name evidence="6" type="ORF">LX95_00423</name>
</gene>
<evidence type="ECO:0000256" key="4">
    <source>
        <dbReference type="ARBA" id="ARBA00022840"/>
    </source>
</evidence>
<keyword evidence="7" id="KW-1185">Reference proteome</keyword>
<feature type="domain" description="ABC transporter" evidence="5">
    <location>
        <begin position="305"/>
        <end position="555"/>
    </location>
</feature>
<evidence type="ECO:0000256" key="3">
    <source>
        <dbReference type="ARBA" id="ARBA00022741"/>
    </source>
</evidence>
<keyword evidence="3" id="KW-0547">Nucleotide-binding</keyword>
<evidence type="ECO:0000256" key="1">
    <source>
        <dbReference type="ARBA" id="ARBA00005417"/>
    </source>
</evidence>
<dbReference type="InterPro" id="IPR003439">
    <property type="entry name" value="ABC_transporter-like_ATP-bd"/>
</dbReference>
<comment type="similarity">
    <text evidence="1">Belongs to the ABC transporter superfamily.</text>
</comment>
<reference evidence="6 7" key="1">
    <citation type="submission" date="2018-06" db="EMBL/GenBank/DDBJ databases">
        <title>Genomic Encyclopedia of Archaeal and Bacterial Type Strains, Phase II (KMG-II): from individual species to whole genera.</title>
        <authorList>
            <person name="Goeker M."/>
        </authorList>
    </citation>
    <scope>NUCLEOTIDE SEQUENCE [LARGE SCALE GENOMIC DNA]</scope>
    <source>
        <strain evidence="6 7">DSM 15361</strain>
    </source>
</reference>
<dbReference type="PANTHER" id="PTHR43776">
    <property type="entry name" value="TRANSPORT ATP-BINDING PROTEIN"/>
    <property type="match status" value="1"/>
</dbReference>
<dbReference type="RefSeq" id="WP_111539762.1">
    <property type="nucleotide sequence ID" value="NZ_QKYV01000001.1"/>
</dbReference>
<dbReference type="InterPro" id="IPR027417">
    <property type="entry name" value="P-loop_NTPase"/>
</dbReference>
<comment type="caution">
    <text evidence="6">The sequence shown here is derived from an EMBL/GenBank/DDBJ whole genome shotgun (WGS) entry which is preliminary data.</text>
</comment>
<dbReference type="GO" id="GO:0005524">
    <property type="term" value="F:ATP binding"/>
    <property type="evidence" value="ECO:0007669"/>
    <property type="project" value="UniProtKB-KW"/>
</dbReference>
<dbReference type="Gene3D" id="3.40.50.300">
    <property type="entry name" value="P-loop containing nucleotide triphosphate hydrolases"/>
    <property type="match status" value="2"/>
</dbReference>
<keyword evidence="2" id="KW-0813">Transport</keyword>
<proteinExistence type="inferred from homology"/>
<dbReference type="PROSITE" id="PS00211">
    <property type="entry name" value="ABC_TRANSPORTER_1"/>
    <property type="match status" value="2"/>
</dbReference>
<dbReference type="InterPro" id="IPR017871">
    <property type="entry name" value="ABC_transporter-like_CS"/>
</dbReference>
<dbReference type="SUPFAM" id="SSF52540">
    <property type="entry name" value="P-loop containing nucleoside triphosphate hydrolases"/>
    <property type="match status" value="2"/>
</dbReference>
<dbReference type="InterPro" id="IPR013563">
    <property type="entry name" value="Oligopep_ABC_C"/>
</dbReference>
<dbReference type="Pfam" id="PF00005">
    <property type="entry name" value="ABC_tran"/>
    <property type="match status" value="2"/>
</dbReference>
<evidence type="ECO:0000256" key="2">
    <source>
        <dbReference type="ARBA" id="ARBA00022448"/>
    </source>
</evidence>
<dbReference type="SMART" id="SM00382">
    <property type="entry name" value="AAA"/>
    <property type="match status" value="2"/>
</dbReference>
<dbReference type="GO" id="GO:0015833">
    <property type="term" value="P:peptide transport"/>
    <property type="evidence" value="ECO:0007669"/>
    <property type="project" value="InterPro"/>
</dbReference>
<keyword evidence="4 6" id="KW-0067">ATP-binding</keyword>
<dbReference type="AlphaFoldDB" id="A0A2W7IZH9"/>
<dbReference type="GO" id="GO:0055085">
    <property type="term" value="P:transmembrane transport"/>
    <property type="evidence" value="ECO:0007669"/>
    <property type="project" value="UniProtKB-ARBA"/>
</dbReference>
<dbReference type="PANTHER" id="PTHR43776:SF7">
    <property type="entry name" value="D,D-DIPEPTIDE TRANSPORT ATP-BINDING PROTEIN DDPF-RELATED"/>
    <property type="match status" value="1"/>
</dbReference>
<dbReference type="EMBL" id="QKYV01000001">
    <property type="protein sequence ID" value="PZW44093.1"/>
    <property type="molecule type" value="Genomic_DNA"/>
</dbReference>
<name>A0A2W7IZH9_9FLAO</name>
<accession>A0A2W7IZH9</accession>
<organism evidence="6 7">
    <name type="scientific">Mesonia algae</name>
    <dbReference type="NCBI Taxonomy" id="213248"/>
    <lineage>
        <taxon>Bacteria</taxon>
        <taxon>Pseudomonadati</taxon>
        <taxon>Bacteroidota</taxon>
        <taxon>Flavobacteriia</taxon>
        <taxon>Flavobacteriales</taxon>
        <taxon>Flavobacteriaceae</taxon>
        <taxon>Mesonia</taxon>
    </lineage>
</organism>
<sequence>MKQHELLDVKQLEVSFNTSDIKQTVLHNISFQLYKNEILGVVGESGSGKSITSLSILKLLPSIAQITKGEIQFLGKDLASFSDKEMQSLRGNEISMIFQEPMSSLNPSLTCGFQVQEILLRHTNIASAEAKQETLHLFEKVKLPRPEKIFESYPHQISGGQKQRVMIAMAIACKPKLLIADEPTTALDVTVQKEILNLLKELQVETEMSVLFISHDLALVSEIADRVLVMFKGSIVEQGTTKEIFHHPKQQYTKALLASKPDTQERLKRLPTVKDFIENQPISIAETQTERKERHHKIYNQTPLLEVKNVEKEFISNAGFFKKPSVVKAVNNVSFKIFEGETLGLVGESGCGKSTLGDVILQLTKPSEGKVLYKGNDITQLSKKELRKLRKEIQLIFQDPFSSLNPRIPVGKAIMEPMEVHGLYKSKKERKEKTLELLKRVGLEEAHFYRYPHEFSGGQRQRIGIARTIAVEPKLIICDESVSALDISVQAQVLNLLNELKEKFGFTYIFISHDLAVVKFMADQLLVMHKGEIVERGDADVVYAHPEKEYTQQLIDAIPKGL</sequence>
<dbReference type="Proteomes" id="UP000249542">
    <property type="component" value="Unassembled WGS sequence"/>
</dbReference>
<dbReference type="Pfam" id="PF08352">
    <property type="entry name" value="oligo_HPY"/>
    <property type="match status" value="1"/>
</dbReference>
<evidence type="ECO:0000313" key="7">
    <source>
        <dbReference type="Proteomes" id="UP000249542"/>
    </source>
</evidence>
<feature type="domain" description="ABC transporter" evidence="5">
    <location>
        <begin position="9"/>
        <end position="257"/>
    </location>
</feature>
<dbReference type="InterPro" id="IPR050319">
    <property type="entry name" value="ABC_transp_ATP-bind"/>
</dbReference>
<dbReference type="NCBIfam" id="NF008453">
    <property type="entry name" value="PRK11308.1"/>
    <property type="match status" value="2"/>
</dbReference>
<evidence type="ECO:0000259" key="5">
    <source>
        <dbReference type="PROSITE" id="PS50893"/>
    </source>
</evidence>
<dbReference type="GO" id="GO:0016887">
    <property type="term" value="F:ATP hydrolysis activity"/>
    <property type="evidence" value="ECO:0007669"/>
    <property type="project" value="InterPro"/>
</dbReference>
<dbReference type="InterPro" id="IPR003593">
    <property type="entry name" value="AAA+_ATPase"/>
</dbReference>
<dbReference type="CDD" id="cd03257">
    <property type="entry name" value="ABC_NikE_OppD_transporters"/>
    <property type="match status" value="2"/>
</dbReference>
<dbReference type="NCBIfam" id="NF010167">
    <property type="entry name" value="PRK13648.1"/>
    <property type="match status" value="2"/>
</dbReference>
<dbReference type="NCBIfam" id="NF007739">
    <property type="entry name" value="PRK10419.1"/>
    <property type="match status" value="2"/>
</dbReference>
<evidence type="ECO:0000313" key="6">
    <source>
        <dbReference type="EMBL" id="PZW44093.1"/>
    </source>
</evidence>
<dbReference type="FunFam" id="3.40.50.300:FF:000016">
    <property type="entry name" value="Oligopeptide ABC transporter ATP-binding component"/>
    <property type="match status" value="2"/>
</dbReference>
<protein>
    <submittedName>
        <fullName evidence="6">Peptide/nickel transport system ATP-binding protein</fullName>
    </submittedName>
</protein>